<evidence type="ECO:0000256" key="12">
    <source>
        <dbReference type="ARBA" id="ARBA00023306"/>
    </source>
</evidence>
<evidence type="ECO:0000256" key="13">
    <source>
        <dbReference type="ARBA" id="ARBA00023316"/>
    </source>
</evidence>
<dbReference type="AlphaFoldDB" id="A0A0F7HBK2"/>
<evidence type="ECO:0000256" key="16">
    <source>
        <dbReference type="HAMAP-Rule" id="MF_00913"/>
    </source>
</evidence>
<dbReference type="EC" id="2.4.99.28" evidence="16"/>
<organism evidence="17 18">
    <name type="scientific">Serratia fonticola</name>
    <dbReference type="NCBI Taxonomy" id="47917"/>
    <lineage>
        <taxon>Bacteria</taxon>
        <taxon>Pseudomonadati</taxon>
        <taxon>Pseudomonadota</taxon>
        <taxon>Gammaproteobacteria</taxon>
        <taxon>Enterobacterales</taxon>
        <taxon>Yersiniaceae</taxon>
        <taxon>Serratia</taxon>
    </lineage>
</organism>
<keyword evidence="8 16" id="KW-0133">Cell shape</keyword>
<dbReference type="GO" id="GO:0008955">
    <property type="term" value="F:peptidoglycan glycosyltransferase activity"/>
    <property type="evidence" value="ECO:0007669"/>
    <property type="project" value="UniProtKB-UniRule"/>
</dbReference>
<dbReference type="STRING" id="47917.AV650_07615"/>
<dbReference type="KEGG" id="sfw:WN53_12055"/>
<keyword evidence="7 16" id="KW-0812">Transmembrane</keyword>
<evidence type="ECO:0000256" key="5">
    <source>
        <dbReference type="ARBA" id="ARBA00022676"/>
    </source>
</evidence>
<evidence type="ECO:0000256" key="8">
    <source>
        <dbReference type="ARBA" id="ARBA00022960"/>
    </source>
</evidence>
<dbReference type="InterPro" id="IPR018365">
    <property type="entry name" value="Cell_cycle_FtsW-rel_CS"/>
</dbReference>
<dbReference type="NCBIfam" id="TIGR02614">
    <property type="entry name" value="ftsW"/>
    <property type="match status" value="1"/>
</dbReference>
<dbReference type="GO" id="GO:0009252">
    <property type="term" value="P:peptidoglycan biosynthetic process"/>
    <property type="evidence" value="ECO:0007669"/>
    <property type="project" value="UniProtKB-UniRule"/>
</dbReference>
<evidence type="ECO:0000256" key="3">
    <source>
        <dbReference type="ARBA" id="ARBA00022475"/>
    </source>
</evidence>
<dbReference type="UniPathway" id="UPA00219"/>
<feature type="transmembrane region" description="Helical" evidence="16">
    <location>
        <begin position="163"/>
        <end position="180"/>
    </location>
</feature>
<dbReference type="PANTHER" id="PTHR30474:SF2">
    <property type="entry name" value="PEPTIDOGLYCAN GLYCOSYLTRANSFERASE FTSW-RELATED"/>
    <property type="match status" value="1"/>
</dbReference>
<evidence type="ECO:0000256" key="2">
    <source>
        <dbReference type="ARBA" id="ARBA00004752"/>
    </source>
</evidence>
<reference evidence="17 18" key="1">
    <citation type="submission" date="2018-12" db="EMBL/GenBank/DDBJ databases">
        <authorList>
            <consortium name="Pathogen Informatics"/>
        </authorList>
    </citation>
    <scope>NUCLEOTIDE SEQUENCE [LARGE SCALE GENOMIC DNA]</scope>
    <source>
        <strain evidence="17 18">NCTC13193</strain>
    </source>
</reference>
<keyword evidence="4 16" id="KW-0132">Cell division</keyword>
<dbReference type="HAMAP" id="MF_00913">
    <property type="entry name" value="PGT_FtsW_proteobact"/>
    <property type="match status" value="1"/>
</dbReference>
<feature type="transmembrane region" description="Helical" evidence="16">
    <location>
        <begin position="101"/>
        <end position="123"/>
    </location>
</feature>
<evidence type="ECO:0000256" key="1">
    <source>
        <dbReference type="ARBA" id="ARBA00004651"/>
    </source>
</evidence>
<evidence type="ECO:0000313" key="18">
    <source>
        <dbReference type="Proteomes" id="UP000270487"/>
    </source>
</evidence>
<dbReference type="GO" id="GO:0005886">
    <property type="term" value="C:plasma membrane"/>
    <property type="evidence" value="ECO:0007669"/>
    <property type="project" value="UniProtKB-SubCell"/>
</dbReference>
<dbReference type="PROSITE" id="PS00428">
    <property type="entry name" value="FTSW_RODA_SPOVE"/>
    <property type="match status" value="1"/>
</dbReference>
<feature type="transmembrane region" description="Helical" evidence="16">
    <location>
        <begin position="186"/>
        <end position="203"/>
    </location>
</feature>
<keyword evidence="9 16" id="KW-0573">Peptidoglycan synthesis</keyword>
<dbReference type="GO" id="GO:0008360">
    <property type="term" value="P:regulation of cell shape"/>
    <property type="evidence" value="ECO:0007669"/>
    <property type="project" value="UniProtKB-KW"/>
</dbReference>
<comment type="function">
    <text evidence="16">Peptidoglycan polymerase that is essential for cell division.</text>
</comment>
<feature type="transmembrane region" description="Helical" evidence="16">
    <location>
        <begin position="210"/>
        <end position="227"/>
    </location>
</feature>
<dbReference type="RefSeq" id="WP_024483527.1">
    <property type="nucleotide sequence ID" value="NZ_CAMFLQ010000015.1"/>
</dbReference>
<dbReference type="EMBL" id="LR134492">
    <property type="protein sequence ID" value="VEI63731.1"/>
    <property type="molecule type" value="Genomic_DNA"/>
</dbReference>
<comment type="subcellular location">
    <subcellularLocation>
        <location evidence="16">Cell inner membrane</location>
        <topology evidence="16">Multi-pass membrane protein</topology>
    </subcellularLocation>
    <subcellularLocation>
        <location evidence="1">Cell membrane</location>
        <topology evidence="1">Multi-pass membrane protein</topology>
    </subcellularLocation>
    <text evidence="16">Localizes to the division septum.</text>
</comment>
<dbReference type="PANTHER" id="PTHR30474">
    <property type="entry name" value="CELL CYCLE PROTEIN"/>
    <property type="match status" value="1"/>
</dbReference>
<feature type="transmembrane region" description="Helical" evidence="16">
    <location>
        <begin position="36"/>
        <end position="54"/>
    </location>
</feature>
<dbReference type="GO" id="GO:0032153">
    <property type="term" value="C:cell division site"/>
    <property type="evidence" value="ECO:0007669"/>
    <property type="project" value="UniProtKB-UniRule"/>
</dbReference>
<evidence type="ECO:0000256" key="11">
    <source>
        <dbReference type="ARBA" id="ARBA00023136"/>
    </source>
</evidence>
<evidence type="ECO:0000256" key="4">
    <source>
        <dbReference type="ARBA" id="ARBA00022618"/>
    </source>
</evidence>
<dbReference type="Proteomes" id="UP000270487">
    <property type="component" value="Chromosome"/>
</dbReference>
<keyword evidence="3 16" id="KW-1003">Cell membrane</keyword>
<evidence type="ECO:0000256" key="7">
    <source>
        <dbReference type="ARBA" id="ARBA00022692"/>
    </source>
</evidence>
<keyword evidence="11 16" id="KW-0472">Membrane</keyword>
<dbReference type="NCBIfam" id="NF008042">
    <property type="entry name" value="PRK10774.1"/>
    <property type="match status" value="1"/>
</dbReference>
<feature type="transmembrane region" description="Helical" evidence="16">
    <location>
        <begin position="328"/>
        <end position="352"/>
    </location>
</feature>
<dbReference type="Pfam" id="PF01098">
    <property type="entry name" value="FTSW_RODA_SPOVE"/>
    <property type="match status" value="1"/>
</dbReference>
<protein>
    <recommendedName>
        <fullName evidence="16">Probable peptidoglycan glycosyltransferase FtsW</fullName>
        <shortName evidence="16">PGT</shortName>
        <ecNumber evidence="16">2.4.99.28</ecNumber>
    </recommendedName>
    <alternativeName>
        <fullName evidence="16">Cell division protein FtsW</fullName>
    </alternativeName>
    <alternativeName>
        <fullName evidence="16">Cell wall polymerase</fullName>
    </alternativeName>
    <alternativeName>
        <fullName evidence="16">Peptidoglycan polymerase</fullName>
        <shortName evidence="16">PG polymerase</shortName>
    </alternativeName>
</protein>
<sequence>MRLRVPTFGLTNKLKDWVMGSRESDTSSMVLYDRTLLWLTFGLAIVGFVMVTSASMPIGQRLAEDPFLFAKRDALYLGLAFGLSLVTLRIPMAVWQRYSNVMLLLSIVLLLVVLVVGSSVNGASRWISLGPLRIQPAELSKLSLFCYLASYLVRKVEEVRSNFWGFCKPMGVMVVLAVLLLAQPDLGTVVVLFITTLAMLFLAGAKMWQFLAIIGSGVFAVGLLIIAEPYRMRRVTSFWNPWADPFGSGYQLTQSLMAFGRGEFWGQGLGNSVQKLEYLPEAHTDFIFSILGEELGYIGVVFALLMVFFVAFRAMSIGRRALEIDQRFSGFLACSIGVWFSFQALVNVGAAAGMLPTKGLTLPLISYGGSSLIIMSTAIVLLLRIDYETRLTKAQAFVKR</sequence>
<keyword evidence="6 16" id="KW-0808">Transferase</keyword>
<gene>
    <name evidence="16 17" type="primary">ftsW</name>
    <name evidence="17" type="ORF">NCTC13193_00872</name>
</gene>
<feature type="transmembrane region" description="Helical" evidence="16">
    <location>
        <begin position="74"/>
        <end position="95"/>
    </location>
</feature>
<dbReference type="InterPro" id="IPR013437">
    <property type="entry name" value="FtsW"/>
</dbReference>
<keyword evidence="16" id="KW-0997">Cell inner membrane</keyword>
<evidence type="ECO:0000256" key="10">
    <source>
        <dbReference type="ARBA" id="ARBA00022989"/>
    </source>
</evidence>
<feature type="transmembrane region" description="Helical" evidence="16">
    <location>
        <begin position="295"/>
        <end position="316"/>
    </location>
</feature>
<dbReference type="InterPro" id="IPR001182">
    <property type="entry name" value="FtsW/RodA"/>
</dbReference>
<feature type="transmembrane region" description="Helical" evidence="16">
    <location>
        <begin position="364"/>
        <end position="383"/>
    </location>
</feature>
<comment type="pathway">
    <text evidence="2 16">Cell wall biogenesis; peptidoglycan biosynthesis.</text>
</comment>
<proteinExistence type="inferred from homology"/>
<comment type="similarity">
    <text evidence="14 16">Belongs to the SEDS family. FtsW subfamily.</text>
</comment>
<accession>A0A0F7HBK2</accession>
<dbReference type="GO" id="GO:0071555">
    <property type="term" value="P:cell wall organization"/>
    <property type="evidence" value="ECO:0007669"/>
    <property type="project" value="UniProtKB-KW"/>
</dbReference>
<evidence type="ECO:0000313" key="17">
    <source>
        <dbReference type="EMBL" id="VEI63731.1"/>
    </source>
</evidence>
<keyword evidence="10 16" id="KW-1133">Transmembrane helix</keyword>
<evidence type="ECO:0000256" key="14">
    <source>
        <dbReference type="ARBA" id="ARBA00038053"/>
    </source>
</evidence>
<evidence type="ECO:0000256" key="9">
    <source>
        <dbReference type="ARBA" id="ARBA00022984"/>
    </source>
</evidence>
<keyword evidence="5 16" id="KW-0328">Glycosyltransferase</keyword>
<dbReference type="GO" id="GO:0043093">
    <property type="term" value="P:FtsZ-dependent cytokinesis"/>
    <property type="evidence" value="ECO:0007669"/>
    <property type="project" value="UniProtKB-UniRule"/>
</dbReference>
<evidence type="ECO:0000256" key="6">
    <source>
        <dbReference type="ARBA" id="ARBA00022679"/>
    </source>
</evidence>
<keyword evidence="12 16" id="KW-0131">Cell cycle</keyword>
<keyword evidence="13 16" id="KW-0961">Cell wall biogenesis/degradation</keyword>
<dbReference type="GO" id="GO:0015648">
    <property type="term" value="F:lipid-linked peptidoglycan transporter activity"/>
    <property type="evidence" value="ECO:0007669"/>
    <property type="project" value="TreeGrafter"/>
</dbReference>
<evidence type="ECO:0000256" key="15">
    <source>
        <dbReference type="ARBA" id="ARBA00049902"/>
    </source>
</evidence>
<name>A0A0F7HBK2_SERFO</name>
<comment type="catalytic activity">
    <reaction evidence="15 16">
        <text>[GlcNAc-(1-&gt;4)-Mur2Ac(oyl-L-Ala-gamma-D-Glu-L-Lys-D-Ala-D-Ala)](n)-di-trans,octa-cis-undecaprenyl diphosphate + beta-D-GlcNAc-(1-&gt;4)-Mur2Ac(oyl-L-Ala-gamma-D-Glu-L-Lys-D-Ala-D-Ala)-di-trans,octa-cis-undecaprenyl diphosphate = [GlcNAc-(1-&gt;4)-Mur2Ac(oyl-L-Ala-gamma-D-Glu-L-Lys-D-Ala-D-Ala)](n+1)-di-trans,octa-cis-undecaprenyl diphosphate + di-trans,octa-cis-undecaprenyl diphosphate + H(+)</text>
        <dbReference type="Rhea" id="RHEA:23708"/>
        <dbReference type="Rhea" id="RHEA-COMP:9602"/>
        <dbReference type="Rhea" id="RHEA-COMP:9603"/>
        <dbReference type="ChEBI" id="CHEBI:15378"/>
        <dbReference type="ChEBI" id="CHEBI:58405"/>
        <dbReference type="ChEBI" id="CHEBI:60033"/>
        <dbReference type="ChEBI" id="CHEBI:78435"/>
        <dbReference type="EC" id="2.4.99.28"/>
    </reaction>
</comment>
<dbReference type="GeneID" id="30320904"/>